<comment type="caution">
    <text evidence="2">The sequence shown here is derived from an EMBL/GenBank/DDBJ whole genome shotgun (WGS) entry which is preliminary data.</text>
</comment>
<dbReference type="PANTHER" id="PTHR43404">
    <property type="entry name" value="LIPOPOLYSACCHARIDE CHOLINEPHOSPHOTRANSFERASE LICD"/>
    <property type="match status" value="1"/>
</dbReference>
<gene>
    <name evidence="2" type="ORF">OCV43_09050</name>
</gene>
<dbReference type="InterPro" id="IPR007074">
    <property type="entry name" value="LicD/FKTN/FKRP_NTP_transf"/>
</dbReference>
<reference evidence="2 3" key="1">
    <citation type="journal article" date="2021" name="ISME Commun">
        <title>Automated analysis of genomic sequences facilitates high-throughput and comprehensive description of bacteria.</title>
        <authorList>
            <person name="Hitch T.C.A."/>
        </authorList>
    </citation>
    <scope>NUCLEOTIDE SEQUENCE [LARGE SCALE GENOMIC DNA]</scope>
    <source>
        <strain evidence="2 3">Sanger_19</strain>
    </source>
</reference>
<dbReference type="RefSeq" id="WP_227700645.1">
    <property type="nucleotide sequence ID" value="NZ_JAOQKI010000012.1"/>
</dbReference>
<dbReference type="Pfam" id="PF04991">
    <property type="entry name" value="LicD"/>
    <property type="match status" value="1"/>
</dbReference>
<dbReference type="EMBL" id="JAOQKI010000012">
    <property type="protein sequence ID" value="MCU6717422.1"/>
    <property type="molecule type" value="Genomic_DNA"/>
</dbReference>
<dbReference type="Proteomes" id="UP001209666">
    <property type="component" value="Unassembled WGS sequence"/>
</dbReference>
<keyword evidence="3" id="KW-1185">Reference proteome</keyword>
<dbReference type="PANTHER" id="PTHR43404:SF2">
    <property type="entry name" value="LIPOPOLYSACCHARIDE CHOLINEPHOSPHOTRANSFERASE LICD"/>
    <property type="match status" value="1"/>
</dbReference>
<proteinExistence type="predicted"/>
<accession>A0ABT2SED0</accession>
<name>A0ABT2SED0_9FIRM</name>
<evidence type="ECO:0000313" key="2">
    <source>
        <dbReference type="EMBL" id="MCU6717422.1"/>
    </source>
</evidence>
<organism evidence="2 3">
    <name type="scientific">Roseburia amylophila</name>
    <dbReference type="NCBI Taxonomy" id="2981794"/>
    <lineage>
        <taxon>Bacteria</taxon>
        <taxon>Bacillati</taxon>
        <taxon>Bacillota</taxon>
        <taxon>Clostridia</taxon>
        <taxon>Lachnospirales</taxon>
        <taxon>Lachnospiraceae</taxon>
        <taxon>Roseburia</taxon>
    </lineage>
</organism>
<sequence length="310" mass="37233">MKLNGRKKDTVEQNNTEIILSDQELRKLQLNLLEMLIEVDRICRKYQIAYSLDGGSLLGAVRHGGFIPWDDDVDVIMRRKEYQRFYKACKRELDQKRFTLQEYRTDKNYRWGYAKLRRKGTEFVRLGQEHMQSTRGIFLDIFVVDNVPDGYILRRLHYMACYVIRKLLYSELGMKAASSGLKRKWFGCLYRVVPRDTIFSWRNRIAGRCNRKRTTLVSHMTYPYPHGKYGMPAECFDEMMDMQFEGYSFRVFKEYDNYLRELYGDYRKLPPKEERKAHLSVSKIQLLEPEDIFSKEELNRLGYYVREENK</sequence>
<evidence type="ECO:0000259" key="1">
    <source>
        <dbReference type="Pfam" id="PF04991"/>
    </source>
</evidence>
<protein>
    <submittedName>
        <fullName evidence="2">LicD family protein</fullName>
    </submittedName>
</protein>
<dbReference type="InterPro" id="IPR052942">
    <property type="entry name" value="LPS_cholinephosphotransferase"/>
</dbReference>
<evidence type="ECO:0000313" key="3">
    <source>
        <dbReference type="Proteomes" id="UP001209666"/>
    </source>
</evidence>
<feature type="domain" description="LicD/FKTN/FKRP nucleotidyltransferase" evidence="1">
    <location>
        <begin position="43"/>
        <end position="264"/>
    </location>
</feature>